<evidence type="ECO:0000313" key="1">
    <source>
        <dbReference type="EMBL" id="MBB5193613.1"/>
    </source>
</evidence>
<protein>
    <submittedName>
        <fullName evidence="1">Uncharacterized protein</fullName>
    </submittedName>
</protein>
<evidence type="ECO:0000313" key="2">
    <source>
        <dbReference type="Proteomes" id="UP000543030"/>
    </source>
</evidence>
<reference evidence="1 2" key="1">
    <citation type="submission" date="2020-08" db="EMBL/GenBank/DDBJ databases">
        <title>Genomic Encyclopedia of Type Strains, Phase IV (KMG-IV): sequencing the most valuable type-strain genomes for metagenomic binning, comparative biology and taxonomic classification.</title>
        <authorList>
            <person name="Goeker M."/>
        </authorList>
    </citation>
    <scope>NUCLEOTIDE SEQUENCE [LARGE SCALE GENOMIC DNA]</scope>
    <source>
        <strain evidence="1 2">DSM 18233</strain>
    </source>
</reference>
<accession>A0A840RN67</accession>
<dbReference type="Proteomes" id="UP000543030">
    <property type="component" value="Unassembled WGS sequence"/>
</dbReference>
<dbReference type="EMBL" id="JACHHN010000012">
    <property type="protein sequence ID" value="MBB5193613.1"/>
    <property type="molecule type" value="Genomic_DNA"/>
</dbReference>
<keyword evidence="2" id="KW-1185">Reference proteome</keyword>
<sequence length="108" mass="12365">MPEFNTLIYKDFVFMRNMPTASFAGSIRPTLPPRPRYCRPTPSPIDDRPKHLFSQGLPANALPARRQTATRAVTNMPQYLTRKPQHLVYERFIKHGTAIAVKGQTRKS</sequence>
<name>A0A840RN67_9NEIS</name>
<comment type="caution">
    <text evidence="1">The sequence shown here is derived from an EMBL/GenBank/DDBJ whole genome shotgun (WGS) entry which is preliminary data.</text>
</comment>
<organism evidence="1 2">
    <name type="scientific">Silvimonas terrae</name>
    <dbReference type="NCBI Taxonomy" id="300266"/>
    <lineage>
        <taxon>Bacteria</taxon>
        <taxon>Pseudomonadati</taxon>
        <taxon>Pseudomonadota</taxon>
        <taxon>Betaproteobacteria</taxon>
        <taxon>Neisseriales</taxon>
        <taxon>Chitinibacteraceae</taxon>
        <taxon>Silvimonas</taxon>
    </lineage>
</organism>
<proteinExistence type="predicted"/>
<dbReference type="AlphaFoldDB" id="A0A840RN67"/>
<gene>
    <name evidence="1" type="ORF">HNQ50_004371</name>
</gene>
<dbReference type="RefSeq" id="WP_184103411.1">
    <property type="nucleotide sequence ID" value="NZ_JACHHN010000012.1"/>
</dbReference>